<dbReference type="EMBL" id="CM047590">
    <property type="protein sequence ID" value="KAI9919452.1"/>
    <property type="molecule type" value="Genomic_DNA"/>
</dbReference>
<keyword evidence="2" id="KW-1185">Reference proteome</keyword>
<reference evidence="1 2" key="1">
    <citation type="journal article" date="2022" name="bioRxiv">
        <title>The genome of the oomycete Peronosclerospora sorghi, a cosmopolitan pathogen of maize and sorghum, is inflated with dispersed pseudogenes.</title>
        <authorList>
            <person name="Fletcher K."/>
            <person name="Martin F."/>
            <person name="Isakeit T."/>
            <person name="Cavanaugh K."/>
            <person name="Magill C."/>
            <person name="Michelmore R."/>
        </authorList>
    </citation>
    <scope>NUCLEOTIDE SEQUENCE [LARGE SCALE GENOMIC DNA]</scope>
    <source>
        <strain evidence="1">P6</strain>
    </source>
</reference>
<accession>A0ACC0WM37</accession>
<comment type="caution">
    <text evidence="1">The sequence shown here is derived from an EMBL/GenBank/DDBJ whole genome shotgun (WGS) entry which is preliminary data.</text>
</comment>
<dbReference type="Proteomes" id="UP001163321">
    <property type="component" value="Chromosome 11"/>
</dbReference>
<protein>
    <submittedName>
        <fullName evidence="1">Uncharacterized protein</fullName>
    </submittedName>
</protein>
<sequence>MIDPPSTLTSGTKKESDSGENRHDDNDDNKEHFGWGLGGWGLGGWGNWGGWGVYGPYRFGFMCNGYPGWAYPLGY</sequence>
<name>A0ACC0WM37_9STRA</name>
<evidence type="ECO:0000313" key="1">
    <source>
        <dbReference type="EMBL" id="KAI9919452.1"/>
    </source>
</evidence>
<organism evidence="1 2">
    <name type="scientific">Peronosclerospora sorghi</name>
    <dbReference type="NCBI Taxonomy" id="230839"/>
    <lineage>
        <taxon>Eukaryota</taxon>
        <taxon>Sar</taxon>
        <taxon>Stramenopiles</taxon>
        <taxon>Oomycota</taxon>
        <taxon>Peronosporomycetes</taxon>
        <taxon>Peronosporales</taxon>
        <taxon>Peronosporaceae</taxon>
        <taxon>Peronosclerospora</taxon>
    </lineage>
</organism>
<gene>
    <name evidence="1" type="ORF">PsorP6_017699</name>
</gene>
<evidence type="ECO:0000313" key="2">
    <source>
        <dbReference type="Proteomes" id="UP001163321"/>
    </source>
</evidence>
<proteinExistence type="predicted"/>